<dbReference type="GO" id="GO:0016301">
    <property type="term" value="F:kinase activity"/>
    <property type="evidence" value="ECO:0007669"/>
    <property type="project" value="UniProtKB-KW"/>
</dbReference>
<sequence>MVKIQGFTGINAPYEEPIDPEIVIDTEQNSVEESVRYIISYLKITCLY</sequence>
<feature type="domain" description="APS kinase" evidence="2">
    <location>
        <begin position="3"/>
        <end position="25"/>
    </location>
</feature>
<proteinExistence type="predicted"/>
<evidence type="ECO:0000259" key="2">
    <source>
        <dbReference type="Pfam" id="PF01583"/>
    </source>
</evidence>
<dbReference type="Pfam" id="PF01583">
    <property type="entry name" value="APS_kinase"/>
    <property type="match status" value="1"/>
</dbReference>
<dbReference type="InterPro" id="IPR059117">
    <property type="entry name" value="APS_kinase_dom"/>
</dbReference>
<gene>
    <name evidence="3" type="primary">sat</name>
    <name evidence="3" type="synonym">cysC</name>
    <name evidence="3" type="ORF">NCTC12195_00640</name>
</gene>
<keyword evidence="1" id="KW-0808">Transferase</keyword>
<dbReference type="InterPro" id="IPR027417">
    <property type="entry name" value="P-loop_NTPase"/>
</dbReference>
<reference evidence="3 4" key="1">
    <citation type="submission" date="2018-06" db="EMBL/GenBank/DDBJ databases">
        <authorList>
            <consortium name="Pathogen Informatics"/>
            <person name="Doyle S."/>
        </authorList>
    </citation>
    <scope>NUCLEOTIDE SEQUENCE [LARGE SCALE GENOMIC DNA]</scope>
    <source>
        <strain evidence="3 4">NCTC12195</strain>
    </source>
</reference>
<name>A0A380FCL5_STAGA</name>
<protein>
    <submittedName>
        <fullName evidence="3">Adenylylsulfate kinase</fullName>
    </submittedName>
</protein>
<dbReference type="EMBL" id="UHDK01000001">
    <property type="protein sequence ID" value="SUM31233.1"/>
    <property type="molecule type" value="Genomic_DNA"/>
</dbReference>
<accession>A0A380FCL5</accession>
<dbReference type="Proteomes" id="UP000255277">
    <property type="component" value="Unassembled WGS sequence"/>
</dbReference>
<evidence type="ECO:0000313" key="3">
    <source>
        <dbReference type="EMBL" id="SUM31233.1"/>
    </source>
</evidence>
<dbReference type="Gene3D" id="3.40.50.300">
    <property type="entry name" value="P-loop containing nucleotide triphosphate hydrolases"/>
    <property type="match status" value="1"/>
</dbReference>
<evidence type="ECO:0000313" key="4">
    <source>
        <dbReference type="Proteomes" id="UP000255277"/>
    </source>
</evidence>
<organism evidence="3 4">
    <name type="scientific">Staphylococcus gallinarum</name>
    <dbReference type="NCBI Taxonomy" id="1293"/>
    <lineage>
        <taxon>Bacteria</taxon>
        <taxon>Bacillati</taxon>
        <taxon>Bacillota</taxon>
        <taxon>Bacilli</taxon>
        <taxon>Bacillales</taxon>
        <taxon>Staphylococcaceae</taxon>
        <taxon>Staphylococcus</taxon>
    </lineage>
</organism>
<keyword evidence="3" id="KW-0418">Kinase</keyword>
<evidence type="ECO:0000256" key="1">
    <source>
        <dbReference type="ARBA" id="ARBA00022679"/>
    </source>
</evidence>
<dbReference type="AlphaFoldDB" id="A0A380FCL5"/>